<keyword evidence="1" id="KW-0472">Membrane</keyword>
<feature type="transmembrane region" description="Helical" evidence="1">
    <location>
        <begin position="88"/>
        <end position="105"/>
    </location>
</feature>
<evidence type="ECO:0000313" key="3">
    <source>
        <dbReference type="Proteomes" id="UP000298458"/>
    </source>
</evidence>
<feature type="transmembrane region" description="Helical" evidence="1">
    <location>
        <begin position="59"/>
        <end position="81"/>
    </location>
</feature>
<feature type="transmembrane region" description="Helical" evidence="1">
    <location>
        <begin position="7"/>
        <end position="28"/>
    </location>
</feature>
<sequence>MNPKLRNILSILAAIILGSFVNMGIITLGGRLIPPPDGADLTTMEGLRASIHLLQPKHFMIPLFAHALGTFASGLAVSFLAASHKREFALGVAAFFLLGGVMNSFTLPAPVWFIVSDLTLAYLPMGVLAERLVARRSA</sequence>
<dbReference type="RefSeq" id="WP_135768654.1">
    <property type="nucleotide sequence ID" value="NZ_RQET01000009.1"/>
</dbReference>
<dbReference type="AlphaFoldDB" id="A0A4R9GD50"/>
<dbReference type="Proteomes" id="UP000298458">
    <property type="component" value="Unassembled WGS sequence"/>
</dbReference>
<comment type="caution">
    <text evidence="2">The sequence shown here is derived from an EMBL/GenBank/DDBJ whole genome shotgun (WGS) entry which is preliminary data.</text>
</comment>
<keyword evidence="1" id="KW-1133">Transmembrane helix</keyword>
<proteinExistence type="predicted"/>
<gene>
    <name evidence="2" type="ORF">EHO60_13135</name>
</gene>
<accession>A0A4R9GD50</accession>
<evidence type="ECO:0000313" key="2">
    <source>
        <dbReference type="EMBL" id="TGK08967.1"/>
    </source>
</evidence>
<reference evidence="2" key="1">
    <citation type="journal article" date="2019" name="PLoS Negl. Trop. Dis.">
        <title>Revisiting the worldwide diversity of Leptospira species in the environment.</title>
        <authorList>
            <person name="Vincent A.T."/>
            <person name="Schiettekatte O."/>
            <person name="Bourhy P."/>
            <person name="Veyrier F.J."/>
            <person name="Picardeau M."/>
        </authorList>
    </citation>
    <scope>NUCLEOTIDE SEQUENCE [LARGE SCALE GENOMIC DNA]</scope>
    <source>
        <strain evidence="2">SSW15</strain>
    </source>
</reference>
<keyword evidence="3" id="KW-1185">Reference proteome</keyword>
<feature type="transmembrane region" description="Helical" evidence="1">
    <location>
        <begin position="111"/>
        <end position="129"/>
    </location>
</feature>
<dbReference type="OrthoDB" id="6025129at2"/>
<dbReference type="EMBL" id="RQET01000009">
    <property type="protein sequence ID" value="TGK08967.1"/>
    <property type="molecule type" value="Genomic_DNA"/>
</dbReference>
<organism evidence="2 3">
    <name type="scientific">Leptospira fletcheri</name>
    <dbReference type="NCBI Taxonomy" id="2484981"/>
    <lineage>
        <taxon>Bacteria</taxon>
        <taxon>Pseudomonadati</taxon>
        <taxon>Spirochaetota</taxon>
        <taxon>Spirochaetia</taxon>
        <taxon>Leptospirales</taxon>
        <taxon>Leptospiraceae</taxon>
        <taxon>Leptospira</taxon>
    </lineage>
</organism>
<keyword evidence="1" id="KW-0812">Transmembrane</keyword>
<protein>
    <submittedName>
        <fullName evidence="2">Uncharacterized protein</fullName>
    </submittedName>
</protein>
<evidence type="ECO:0000256" key="1">
    <source>
        <dbReference type="SAM" id="Phobius"/>
    </source>
</evidence>
<name>A0A4R9GD50_9LEPT</name>